<reference evidence="2 3" key="1">
    <citation type="journal article" date="2013" name="Genome Biol.">
        <title>Genome of Acanthamoeba castellanii highlights extensive lateral gene transfer and early evolution of tyrosine kinase signaling.</title>
        <authorList>
            <person name="Clarke M."/>
            <person name="Lohan A.J."/>
            <person name="Liu B."/>
            <person name="Lagkouvardos I."/>
            <person name="Roy S."/>
            <person name="Zafar N."/>
            <person name="Bertelli C."/>
            <person name="Schilde C."/>
            <person name="Kianianmomeni A."/>
            <person name="Burglin T.R."/>
            <person name="Frech C."/>
            <person name="Turcotte B."/>
            <person name="Kopec K.O."/>
            <person name="Synnott J.M."/>
            <person name="Choo C."/>
            <person name="Paponov I."/>
            <person name="Finkler A."/>
            <person name="Soon Heng Tan C."/>
            <person name="Hutchins A.P."/>
            <person name="Weinmeier T."/>
            <person name="Rattei T."/>
            <person name="Chu J.S."/>
            <person name="Gimenez G."/>
            <person name="Irimia M."/>
            <person name="Rigden D.J."/>
            <person name="Fitzpatrick D.A."/>
            <person name="Lorenzo-Morales J."/>
            <person name="Bateman A."/>
            <person name="Chiu C.H."/>
            <person name="Tang P."/>
            <person name="Hegemann P."/>
            <person name="Fromm H."/>
            <person name="Raoult D."/>
            <person name="Greub G."/>
            <person name="Miranda-Saavedra D."/>
            <person name="Chen N."/>
            <person name="Nash P."/>
            <person name="Ginger M.L."/>
            <person name="Horn M."/>
            <person name="Schaap P."/>
            <person name="Caler L."/>
            <person name="Loftus B."/>
        </authorList>
    </citation>
    <scope>NUCLEOTIDE SEQUENCE [LARGE SCALE GENOMIC DNA]</scope>
    <source>
        <strain evidence="2 3">Neff</strain>
    </source>
</reference>
<dbReference type="Proteomes" id="UP000011083">
    <property type="component" value="Unassembled WGS sequence"/>
</dbReference>
<dbReference type="SUPFAM" id="SSF53474">
    <property type="entry name" value="alpha/beta-Hydrolases"/>
    <property type="match status" value="1"/>
</dbReference>
<protein>
    <submittedName>
        <fullName evidence="2">Hydrolase</fullName>
    </submittedName>
</protein>
<dbReference type="GeneID" id="14921270"/>
<dbReference type="RefSeq" id="XP_004342932.1">
    <property type="nucleotide sequence ID" value="XM_004342883.1"/>
</dbReference>
<dbReference type="Pfam" id="PF00561">
    <property type="entry name" value="Abhydrolase_1"/>
    <property type="match status" value="1"/>
</dbReference>
<gene>
    <name evidence="2" type="ORF">ACA1_194880</name>
</gene>
<dbReference type="OMA" id="SAWDENK"/>
<dbReference type="PANTHER" id="PTHR43798:SF33">
    <property type="entry name" value="HYDROLASE, PUTATIVE (AFU_ORTHOLOGUE AFUA_2G14860)-RELATED"/>
    <property type="match status" value="1"/>
</dbReference>
<dbReference type="EMBL" id="KB007917">
    <property type="protein sequence ID" value="ELR20416.1"/>
    <property type="molecule type" value="Genomic_DNA"/>
</dbReference>
<dbReference type="OrthoDB" id="19657at2759"/>
<keyword evidence="2" id="KW-0378">Hydrolase</keyword>
<dbReference type="GO" id="GO:0016020">
    <property type="term" value="C:membrane"/>
    <property type="evidence" value="ECO:0007669"/>
    <property type="project" value="TreeGrafter"/>
</dbReference>
<accession>L8H7F5</accession>
<proteinExistence type="predicted"/>
<evidence type="ECO:0000313" key="3">
    <source>
        <dbReference type="Proteomes" id="UP000011083"/>
    </source>
</evidence>
<organism evidence="2 3">
    <name type="scientific">Acanthamoeba castellanii (strain ATCC 30010 / Neff)</name>
    <dbReference type="NCBI Taxonomy" id="1257118"/>
    <lineage>
        <taxon>Eukaryota</taxon>
        <taxon>Amoebozoa</taxon>
        <taxon>Discosea</taxon>
        <taxon>Longamoebia</taxon>
        <taxon>Centramoebida</taxon>
        <taxon>Acanthamoebidae</taxon>
        <taxon>Acanthamoeba</taxon>
    </lineage>
</organism>
<dbReference type="Gene3D" id="3.40.50.1820">
    <property type="entry name" value="alpha/beta hydrolase"/>
    <property type="match status" value="1"/>
</dbReference>
<dbReference type="InterPro" id="IPR000073">
    <property type="entry name" value="AB_hydrolase_1"/>
</dbReference>
<dbReference type="InterPro" id="IPR029058">
    <property type="entry name" value="AB_hydrolase_fold"/>
</dbReference>
<evidence type="ECO:0000313" key="2">
    <source>
        <dbReference type="EMBL" id="ELR20416.1"/>
    </source>
</evidence>
<evidence type="ECO:0000259" key="1">
    <source>
        <dbReference type="Pfam" id="PF00561"/>
    </source>
</evidence>
<dbReference type="InterPro" id="IPR050266">
    <property type="entry name" value="AB_hydrolase_sf"/>
</dbReference>
<feature type="domain" description="AB hydrolase-1" evidence="1">
    <location>
        <begin position="53"/>
        <end position="152"/>
    </location>
</feature>
<dbReference type="AlphaFoldDB" id="L8H7F5"/>
<dbReference type="STRING" id="1257118.L8H7F5"/>
<dbReference type="GO" id="GO:0016787">
    <property type="term" value="F:hydrolase activity"/>
    <property type="evidence" value="ECO:0007669"/>
    <property type="project" value="UniProtKB-KW"/>
</dbReference>
<dbReference type="KEGG" id="acan:ACA1_194880"/>
<dbReference type="VEuPathDB" id="AmoebaDB:ACA1_194880"/>
<sequence>MEQEQLKVEDGWVPCRTLQLIDAPADALATPAPNHKLAYRDWKPSKVGAEPAPVVFAVHGLTRNSRDFDTVAEALVKDGYRVIAVDMPGRWNSGQPSLHSPHERVPAANYSYPQYIHDIRTLAHHLGLTKIDWLGTSMGGMIGMLLAAQHDSQDVHPVEIGRFIMNDIGPFVPATGLHRLGKYVGKESKFRSMDDVRAYVKRIAQQFGCHTEEEWEKITKYYVRPVMGGGEYEYELHYDPAIASSIPSDPAQFTDIDLWKFWEHVKCDSLLLLRGADSDILPKAVAEEMVKRARFPVRIHEFAGVGHAPALVTDDQIQVVRHFFLEGPAAE</sequence>
<dbReference type="PANTHER" id="PTHR43798">
    <property type="entry name" value="MONOACYLGLYCEROL LIPASE"/>
    <property type="match status" value="1"/>
</dbReference>
<keyword evidence="3" id="KW-1185">Reference proteome</keyword>
<name>L8H7F5_ACACF</name>